<dbReference type="SUPFAM" id="SSF53807">
    <property type="entry name" value="Helical backbone' metal receptor"/>
    <property type="match status" value="1"/>
</dbReference>
<accession>A0A8T3VF24</accession>
<evidence type="ECO:0000256" key="1">
    <source>
        <dbReference type="SAM" id="Phobius"/>
    </source>
</evidence>
<evidence type="ECO:0000259" key="2">
    <source>
        <dbReference type="PROSITE" id="PS50983"/>
    </source>
</evidence>
<evidence type="ECO:0000313" key="3">
    <source>
        <dbReference type="EMBL" id="MBE6509863.1"/>
    </source>
</evidence>
<name>A0A8T3VF24_9EURY</name>
<feature type="transmembrane region" description="Helical" evidence="1">
    <location>
        <begin position="7"/>
        <end position="26"/>
    </location>
</feature>
<protein>
    <submittedName>
        <fullName evidence="3">Iron ABC transporter substrate-binding protein</fullName>
    </submittedName>
</protein>
<keyword evidence="1" id="KW-1133">Transmembrane helix</keyword>
<feature type="domain" description="Fe/B12 periplasmic-binding" evidence="2">
    <location>
        <begin position="55"/>
        <end position="327"/>
    </location>
</feature>
<dbReference type="Gene3D" id="3.40.50.1980">
    <property type="entry name" value="Nitrogenase molybdenum iron protein domain"/>
    <property type="match status" value="2"/>
</dbReference>
<dbReference type="PROSITE" id="PS50983">
    <property type="entry name" value="FE_B12_PBP"/>
    <property type="match status" value="1"/>
</dbReference>
<dbReference type="Proteomes" id="UP000713479">
    <property type="component" value="Unassembled WGS sequence"/>
</dbReference>
<dbReference type="PANTHER" id="PTHR30535">
    <property type="entry name" value="VITAMIN B12-BINDING PROTEIN"/>
    <property type="match status" value="1"/>
</dbReference>
<dbReference type="AlphaFoldDB" id="A0A8T3VF24"/>
<sequence length="368" mass="40405">MEKKSKIIILILALLIILGIATHIFLTPSTVENSGAKNITDMIGRTIEIPQSLNKVVATSPPMSTVVYMIAPDKLTALNFKWSDDELRYVPSQYQGLPNIGGWYGTQDGSYEEFIASEPDIVIESIDEGGDGDLSTVNERQTKFGKIPVVAVNDTTSVTKVDASITFIGDVIGAKDSAQKLVDFNDKYLNKVNETSSKLSDGDKKTVYYAVDNDGLKTYPSGSTHGQLIDLVGGENVANSLNQGNSTSGVQVSIEQVISWNPDVIITTDPDFYAKVYNDSNWASINAVKNHEVYLSPQSPFKWFDRPVGANMIIGVPWTAKVIYPDKYSDINLVDATKEFYSNFYHFDLSDDQAKEILLGSGLKESNL</sequence>
<dbReference type="Gene3D" id="1.20.58.2180">
    <property type="match status" value="1"/>
</dbReference>
<dbReference type="Pfam" id="PF01497">
    <property type="entry name" value="Peripla_BP_2"/>
    <property type="match status" value="1"/>
</dbReference>
<keyword evidence="1" id="KW-0812">Transmembrane</keyword>
<gene>
    <name evidence="3" type="ORF">E7Z74_01125</name>
</gene>
<organism evidence="3 4">
    <name type="scientific">Methanobrevibacter millerae</name>
    <dbReference type="NCBI Taxonomy" id="230361"/>
    <lineage>
        <taxon>Archaea</taxon>
        <taxon>Methanobacteriati</taxon>
        <taxon>Methanobacteriota</taxon>
        <taxon>Methanomada group</taxon>
        <taxon>Methanobacteria</taxon>
        <taxon>Methanobacteriales</taxon>
        <taxon>Methanobacteriaceae</taxon>
        <taxon>Methanobrevibacter</taxon>
    </lineage>
</organism>
<dbReference type="EMBL" id="SUTF01000001">
    <property type="protein sequence ID" value="MBE6509863.1"/>
    <property type="molecule type" value="Genomic_DNA"/>
</dbReference>
<dbReference type="InterPro" id="IPR050902">
    <property type="entry name" value="ABC_Transporter_SBP"/>
</dbReference>
<dbReference type="InterPro" id="IPR002491">
    <property type="entry name" value="ABC_transptr_periplasmic_BD"/>
</dbReference>
<proteinExistence type="predicted"/>
<comment type="caution">
    <text evidence="3">The sequence shown here is derived from an EMBL/GenBank/DDBJ whole genome shotgun (WGS) entry which is preliminary data.</text>
</comment>
<reference evidence="3" key="1">
    <citation type="submission" date="2019-04" db="EMBL/GenBank/DDBJ databases">
        <title>Evolution of Biomass-Degrading Anaerobic Consortia Revealed by Metagenomics.</title>
        <authorList>
            <person name="Peng X."/>
        </authorList>
    </citation>
    <scope>NUCLEOTIDE SEQUENCE</scope>
    <source>
        <strain evidence="3">SIG13</strain>
    </source>
</reference>
<keyword evidence="1" id="KW-0472">Membrane</keyword>
<dbReference type="PANTHER" id="PTHR30535:SF34">
    <property type="entry name" value="MOLYBDATE-BINDING PROTEIN MOLA"/>
    <property type="match status" value="1"/>
</dbReference>
<evidence type="ECO:0000313" key="4">
    <source>
        <dbReference type="Proteomes" id="UP000713479"/>
    </source>
</evidence>